<accession>A0A9X8WQJ1</accession>
<gene>
    <name evidence="1" type="ORF">SAMEA3375112_01983</name>
</gene>
<reference evidence="1 2" key="1">
    <citation type="submission" date="2017-02" db="EMBL/GenBank/DDBJ databases">
        <authorList>
            <consortium name="Pathogen Informatics"/>
        </authorList>
    </citation>
    <scope>NUCLEOTIDE SEQUENCE [LARGE SCALE GENOMIC DNA]</scope>
    <source>
        <strain evidence="1 2">VRECD0157</strain>
    </source>
</reference>
<organism evidence="1 2">
    <name type="scientific">Clostridioides difficile</name>
    <name type="common">Peptoclostridium difficile</name>
    <dbReference type="NCBI Taxonomy" id="1496"/>
    <lineage>
        <taxon>Bacteria</taxon>
        <taxon>Bacillati</taxon>
        <taxon>Bacillota</taxon>
        <taxon>Clostridia</taxon>
        <taxon>Peptostreptococcales</taxon>
        <taxon>Peptostreptococcaceae</taxon>
        <taxon>Clostridioides</taxon>
    </lineage>
</organism>
<evidence type="ECO:0000313" key="2">
    <source>
        <dbReference type="Proteomes" id="UP000189137"/>
    </source>
</evidence>
<dbReference type="Proteomes" id="UP000189137">
    <property type="component" value="Unassembled WGS sequence"/>
</dbReference>
<dbReference type="RefSeq" id="WP_021378986.1">
    <property type="nucleotide sequence ID" value="NZ_BINL01000017.1"/>
</dbReference>
<sequence>MSVEITTEGFDAILSKIESMGKTGDKLLNEAVKAGGNVILQDALPRVSKRSGKLKDGLKVSGVKKKGGTKYVLVGITKEDNSEIFYGKFLEFGASAHKIPIKKGKKKGRVVNHPGTSSKPFLAPAYESKKDEAKNVMKEILKRGLGL</sequence>
<evidence type="ECO:0000313" key="1">
    <source>
        <dbReference type="EMBL" id="SJS39832.1"/>
    </source>
</evidence>
<dbReference type="EMBL" id="FUPS01000006">
    <property type="protein sequence ID" value="SJS39832.1"/>
    <property type="molecule type" value="Genomic_DNA"/>
</dbReference>
<dbReference type="Pfam" id="PF04883">
    <property type="entry name" value="HK97-gp10_like"/>
    <property type="match status" value="1"/>
</dbReference>
<comment type="caution">
    <text evidence="1">The sequence shown here is derived from an EMBL/GenBank/DDBJ whole genome shotgun (WGS) entry which is preliminary data.</text>
</comment>
<dbReference type="NCBIfam" id="TIGR01725">
    <property type="entry name" value="phge_HK97_gp10"/>
    <property type="match status" value="1"/>
</dbReference>
<proteinExistence type="predicted"/>
<dbReference type="AlphaFoldDB" id="A0A9X8WQJ1"/>
<dbReference type="InterPro" id="IPR010064">
    <property type="entry name" value="HK97-gp10_tail"/>
</dbReference>
<name>A0A9X8WQJ1_CLODI</name>
<protein>
    <submittedName>
        <fullName evidence="1">Phage protein, HK97 gp10 family</fullName>
    </submittedName>
</protein>